<reference evidence="1 2" key="1">
    <citation type="submission" date="2017-11" db="EMBL/GenBank/DDBJ databases">
        <title>Draft genome of Arthrobacter agilis strain UMCV2, a plant growth-promoting rhizobacterium and biocontrol capacity of phytopathogenic fungi.</title>
        <authorList>
            <person name="Martinez-Camara R."/>
            <person name="Santoyo G."/>
            <person name="Moreno-Hagelsieb G."/>
            <person name="Valencia-Cantero E."/>
        </authorList>
    </citation>
    <scope>NUCLEOTIDE SEQUENCE [LARGE SCALE GENOMIC DNA]</scope>
    <source>
        <strain evidence="1 2">UMCV2</strain>
    </source>
</reference>
<protein>
    <submittedName>
        <fullName evidence="1">Uncharacterized protein</fullName>
    </submittedName>
</protein>
<accession>A0A2L0UFG4</accession>
<dbReference type="AlphaFoldDB" id="A0A2L0UFG4"/>
<dbReference type="EMBL" id="CP024915">
    <property type="protein sequence ID" value="AUZ87994.1"/>
    <property type="molecule type" value="Genomic_DNA"/>
</dbReference>
<evidence type="ECO:0000313" key="2">
    <source>
        <dbReference type="Proteomes" id="UP000239187"/>
    </source>
</evidence>
<sequence>MGINDAEMIANLEAIAIVGLIVRNEGDEGAAIMANESEDPVRLARAACGMAAAVLVALAPDRAELFLDGFRQNAFERLAGS</sequence>
<organism evidence="1 2">
    <name type="scientific">Arthrobacter agilis</name>
    <dbReference type="NCBI Taxonomy" id="37921"/>
    <lineage>
        <taxon>Bacteria</taxon>
        <taxon>Bacillati</taxon>
        <taxon>Actinomycetota</taxon>
        <taxon>Actinomycetes</taxon>
        <taxon>Micrococcales</taxon>
        <taxon>Micrococcaceae</taxon>
        <taxon>Arthrobacter</taxon>
    </lineage>
</organism>
<gene>
    <name evidence="1" type="ORF">CVO76_10415</name>
</gene>
<dbReference type="RefSeq" id="WP_208739181.1">
    <property type="nucleotide sequence ID" value="NZ_CP024915.1"/>
</dbReference>
<evidence type="ECO:0000313" key="1">
    <source>
        <dbReference type="EMBL" id="AUZ87994.1"/>
    </source>
</evidence>
<name>A0A2L0UFG4_9MICC</name>
<dbReference type="Proteomes" id="UP000239187">
    <property type="component" value="Chromosome"/>
</dbReference>
<proteinExistence type="predicted"/>